<dbReference type="AlphaFoldDB" id="A0A1R2AMF3"/>
<protein>
    <submittedName>
        <fullName evidence="2">Uncharacterized protein</fullName>
    </submittedName>
</protein>
<feature type="region of interest" description="Disordered" evidence="1">
    <location>
        <begin position="49"/>
        <end position="69"/>
    </location>
</feature>
<feature type="compositionally biased region" description="Basic and acidic residues" evidence="1">
    <location>
        <begin position="259"/>
        <end position="282"/>
    </location>
</feature>
<dbReference type="Proteomes" id="UP000187209">
    <property type="component" value="Unassembled WGS sequence"/>
</dbReference>
<evidence type="ECO:0000313" key="3">
    <source>
        <dbReference type="Proteomes" id="UP000187209"/>
    </source>
</evidence>
<evidence type="ECO:0000256" key="1">
    <source>
        <dbReference type="SAM" id="MobiDB-lite"/>
    </source>
</evidence>
<evidence type="ECO:0000313" key="2">
    <source>
        <dbReference type="EMBL" id="OMJ65689.1"/>
    </source>
</evidence>
<reference evidence="2 3" key="1">
    <citation type="submission" date="2016-11" db="EMBL/GenBank/DDBJ databases">
        <title>The macronuclear genome of Stentor coeruleus: a giant cell with tiny introns.</title>
        <authorList>
            <person name="Slabodnick M."/>
            <person name="Ruby J.G."/>
            <person name="Reiff S.B."/>
            <person name="Swart E.C."/>
            <person name="Gosai S."/>
            <person name="Prabakaran S."/>
            <person name="Witkowska E."/>
            <person name="Larue G.E."/>
            <person name="Fisher S."/>
            <person name="Freeman R.M."/>
            <person name="Gunawardena J."/>
            <person name="Chu W."/>
            <person name="Stover N.A."/>
            <person name="Gregory B.D."/>
            <person name="Nowacki M."/>
            <person name="Derisi J."/>
            <person name="Roy S.W."/>
            <person name="Marshall W.F."/>
            <person name="Sood P."/>
        </authorList>
    </citation>
    <scope>NUCLEOTIDE SEQUENCE [LARGE SCALE GENOMIC DNA]</scope>
    <source>
        <strain evidence="2">WM001</strain>
    </source>
</reference>
<feature type="compositionally biased region" description="Polar residues" evidence="1">
    <location>
        <begin position="283"/>
        <end position="300"/>
    </location>
</feature>
<keyword evidence="3" id="KW-1185">Reference proteome</keyword>
<organism evidence="2 3">
    <name type="scientific">Stentor coeruleus</name>
    <dbReference type="NCBI Taxonomy" id="5963"/>
    <lineage>
        <taxon>Eukaryota</taxon>
        <taxon>Sar</taxon>
        <taxon>Alveolata</taxon>
        <taxon>Ciliophora</taxon>
        <taxon>Postciliodesmatophora</taxon>
        <taxon>Heterotrichea</taxon>
        <taxon>Heterotrichida</taxon>
        <taxon>Stentoridae</taxon>
        <taxon>Stentor</taxon>
    </lineage>
</organism>
<proteinExistence type="predicted"/>
<dbReference type="EMBL" id="MPUH01001992">
    <property type="protein sequence ID" value="OMJ65689.1"/>
    <property type="molecule type" value="Genomic_DNA"/>
</dbReference>
<name>A0A1R2AMF3_9CILI</name>
<gene>
    <name evidence="2" type="ORF">SteCoe_37779</name>
</gene>
<feature type="compositionally biased region" description="Polar residues" evidence="1">
    <location>
        <begin position="322"/>
        <end position="336"/>
    </location>
</feature>
<accession>A0A1R2AMF3</accession>
<feature type="compositionally biased region" description="Basic and acidic residues" evidence="1">
    <location>
        <begin position="304"/>
        <end position="321"/>
    </location>
</feature>
<feature type="region of interest" description="Disordered" evidence="1">
    <location>
        <begin position="231"/>
        <end position="370"/>
    </location>
</feature>
<comment type="caution">
    <text evidence="2">The sequence shown here is derived from an EMBL/GenBank/DDBJ whole genome shotgun (WGS) entry which is preliminary data.</text>
</comment>
<feature type="compositionally biased region" description="Basic and acidic residues" evidence="1">
    <location>
        <begin position="235"/>
        <end position="248"/>
    </location>
</feature>
<feature type="compositionally biased region" description="Basic and acidic residues" evidence="1">
    <location>
        <begin position="50"/>
        <end position="61"/>
    </location>
</feature>
<feature type="compositionally biased region" description="Polar residues" evidence="1">
    <location>
        <begin position="354"/>
        <end position="366"/>
    </location>
</feature>
<sequence length="921" mass="105286">MENSSSQSIYTKNKDKSNISAFLNHPISPQVENQESSFRIRHGSTKIKLSKHENRETERTETPIQTKRMGTPVQSNEIIIIKKNNKVSINPRISIEVYTEIIETLSYQIIKSKFVDKEFVCKILEFAEKNESLKKIKPFMELTKIDEENYSVNHKESCIININSNTHLIKKINKKTGKTRKTRKTISACEKNEKNANSKFLMKDSNELSKHDANTSVLKKEFQANFAYIQPDTPSEEKVKTNSDHEENYSENTSNIKIISEDAQVKSDSYKNEENIEKDNKKSTISTLRENPTVSPSPLENSIDEIRIIKKPSYEEEKKNPQETSSLKKSTLSQGTRPPPLNLFKNKPSDNLKDSLNNTESLSPQLTPIPKVEEFTKTQSSFYADHQELQNFNKENKEILPSNKIYLDNSKAKPTENNFLTSSNPYNPTKIIFETIPDPKNPFVSTGKTNSNNSEFTLGFCDKNSSGNTLQSELNMIQNTPRYNTLPEENSSDIKNQHNEIPVPIIDSKFPMPVLPPPPMIPASFPVSVQMIPPPLFPLPIQPISTPVQMTPPPLFPLPIKPISTPVQMTPPTLSSLPKDPKFNNEDLPLKNPSLIPSARPINILNQPLLTPEIVLAKYLNPPSLINYSNIPSQYENSDLLYKPNFPICKNTNNFIQPISNIEPPVYNPNAQPNLHTKTNPVLPLSPQIQSSNAYVNQISQVPQIKKTSSNQYEYENLIMPEPYNTPKNDYKFCPPSPFLNQNLSSNNDKEAHFAPFPNYFPQAKIQQPQPPYLPHLSRENPPQINNHYPQSPIPKINQNTPLIPNPTSHMISDKPQAYYNYANPPYPEPNYAYFTVENENKKENDLKIRQNLASSQKNKRFKLCIICNELKERETFEVVKCEEKYGNCQVCSFCRKKMKEYCVACNRKYTEYDKDSLDIE</sequence>